<evidence type="ECO:0000313" key="3">
    <source>
        <dbReference type="Proteomes" id="UP000271003"/>
    </source>
</evidence>
<sequence length="314" mass="35370">MATAGKLSDTIQQLDRYANSCQLEQGIVNDSWNAMGYAKNNKAMIDAQREVADSSKIPEEKKPYGNLVWLELKRNNTAQWYQIALGSATQVHEMLMSLIGTIIVQKPEDTKNYDGQKSGSVSKIDRLPPTMSMLDLVETTSAKMYRCDNDSCMKPTTKSEEIDNIAQKFLDLMVQGNNSIVHKYATNSGTMTEQQKAFLSILPNTLGTLLRTMSLQSEAAAKKLAEDIAYASAIDVTYTLCDEMLRSVEDSLSTSDMVEAQEMIDSLRDTRNQLSRDLKALHQVRPVSYSSIIRDYRYLNELIRKQAFMFQARP</sequence>
<accession>A0A2Z6IBA3</accession>
<evidence type="ECO:0000256" key="1">
    <source>
        <dbReference type="SAM" id="Coils"/>
    </source>
</evidence>
<dbReference type="InterPro" id="IPR010927">
    <property type="entry name" value="T4SS_TraH"/>
</dbReference>
<reference evidence="2 3" key="1">
    <citation type="journal article" date="2018" name="Int. J. Syst. Evol. Microbiol.">
        <title>Mesosutterella multiformis gen. nov., sp. nov., a member of the family Sutterellaceae and Sutterella megalosphaeroides sp. nov., isolated from human faeces.</title>
        <authorList>
            <person name="Sakamoto M."/>
            <person name="Ikeyama N."/>
            <person name="Kunihiro T."/>
            <person name="Iino T."/>
            <person name="Yuki M."/>
            <person name="Ohkuma M."/>
        </authorList>
    </citation>
    <scope>NUCLEOTIDE SEQUENCE [LARGE SCALE GENOMIC DNA]</scope>
    <source>
        <strain evidence="2 3">6FBBBH3</strain>
    </source>
</reference>
<evidence type="ECO:0000313" key="2">
    <source>
        <dbReference type="EMBL" id="BBF23542.1"/>
    </source>
</evidence>
<name>A0A2Z6IBA3_9BURK</name>
<dbReference type="KEGG" id="sutt:SUTMEG_14330"/>
<keyword evidence="3" id="KW-1185">Reference proteome</keyword>
<feature type="coiled-coil region" evidence="1">
    <location>
        <begin position="257"/>
        <end position="284"/>
    </location>
</feature>
<gene>
    <name evidence="2" type="ORF">SUTMEG_14330</name>
</gene>
<protein>
    <submittedName>
        <fullName evidence="2">Uncharacterized protein</fullName>
    </submittedName>
</protein>
<dbReference type="AlphaFoldDB" id="A0A2Z6IBA3"/>
<dbReference type="EMBL" id="AP018786">
    <property type="protein sequence ID" value="BBF23542.1"/>
    <property type="molecule type" value="Genomic_DNA"/>
</dbReference>
<proteinExistence type="predicted"/>
<organism evidence="2 3">
    <name type="scientific">Sutterella megalosphaeroides</name>
    <dbReference type="NCBI Taxonomy" id="2494234"/>
    <lineage>
        <taxon>Bacteria</taxon>
        <taxon>Pseudomonadati</taxon>
        <taxon>Pseudomonadota</taxon>
        <taxon>Betaproteobacteria</taxon>
        <taxon>Burkholderiales</taxon>
        <taxon>Sutterellaceae</taxon>
        <taxon>Sutterella</taxon>
    </lineage>
</organism>
<dbReference type="Proteomes" id="UP000271003">
    <property type="component" value="Chromosome"/>
</dbReference>
<dbReference type="Pfam" id="PF06122">
    <property type="entry name" value="TraH"/>
    <property type="match status" value="1"/>
</dbReference>
<keyword evidence="1" id="KW-0175">Coiled coil</keyword>